<feature type="transmembrane region" description="Helical" evidence="9">
    <location>
        <begin position="706"/>
        <end position="727"/>
    </location>
</feature>
<feature type="transmembrane region" description="Helical" evidence="9">
    <location>
        <begin position="308"/>
        <end position="333"/>
    </location>
</feature>
<feature type="transmembrane region" description="Helical" evidence="9">
    <location>
        <begin position="262"/>
        <end position="287"/>
    </location>
</feature>
<feature type="transmembrane region" description="Helical" evidence="9">
    <location>
        <begin position="376"/>
        <end position="396"/>
    </location>
</feature>
<comment type="subcellular location">
    <subcellularLocation>
        <location evidence="1">Membrane</location>
        <topology evidence="1">Multi-pass membrane protein</topology>
    </subcellularLocation>
</comment>
<reference evidence="13 14" key="1">
    <citation type="submission" date="2023-07" db="EMBL/GenBank/DDBJ databases">
        <title>Genomic Encyclopedia of Type Strains, Phase IV (KMG-IV): sequencing the most valuable type-strain genomes for metagenomic binning, comparative biology and taxonomic classification.</title>
        <authorList>
            <person name="Goeker M."/>
        </authorList>
    </citation>
    <scope>NUCLEOTIDE SEQUENCE [LARGE SCALE GENOMIC DNA]</scope>
    <source>
        <strain evidence="13 14">DSM 1277</strain>
    </source>
</reference>
<evidence type="ECO:0000256" key="6">
    <source>
        <dbReference type="ARBA" id="ARBA00022989"/>
    </source>
</evidence>
<evidence type="ECO:0000259" key="12">
    <source>
        <dbReference type="Pfam" id="PF13231"/>
    </source>
</evidence>
<evidence type="ECO:0000259" key="11">
    <source>
        <dbReference type="Pfam" id="PF04138"/>
    </source>
</evidence>
<dbReference type="InterPro" id="IPR039528">
    <property type="entry name" value="DPM1-like"/>
</dbReference>
<evidence type="ECO:0000313" key="14">
    <source>
        <dbReference type="Proteomes" id="UP001238467"/>
    </source>
</evidence>
<keyword evidence="5 9" id="KW-0812">Transmembrane</keyword>
<name>A0ABU0DMI9_9HYPH</name>
<evidence type="ECO:0000256" key="9">
    <source>
        <dbReference type="SAM" id="Phobius"/>
    </source>
</evidence>
<feature type="transmembrane region" description="Helical" evidence="9">
    <location>
        <begin position="600"/>
        <end position="627"/>
    </location>
</feature>
<accession>A0ABU0DMI9</accession>
<evidence type="ECO:0000256" key="2">
    <source>
        <dbReference type="ARBA" id="ARBA00006739"/>
    </source>
</evidence>
<dbReference type="Pfam" id="PF04138">
    <property type="entry name" value="GtrA_DPMS_TM"/>
    <property type="match status" value="1"/>
</dbReference>
<organism evidence="13 14">
    <name type="scientific">Ancylobacter vacuolatus</name>
    <dbReference type="NCBI Taxonomy" id="223389"/>
    <lineage>
        <taxon>Bacteria</taxon>
        <taxon>Pseudomonadati</taxon>
        <taxon>Pseudomonadota</taxon>
        <taxon>Alphaproteobacteria</taxon>
        <taxon>Hyphomicrobiales</taxon>
        <taxon>Xanthobacteraceae</taxon>
        <taxon>Ancylobacter</taxon>
    </lineage>
</organism>
<evidence type="ECO:0000256" key="8">
    <source>
        <dbReference type="SAM" id="MobiDB-lite"/>
    </source>
</evidence>
<evidence type="ECO:0000256" key="4">
    <source>
        <dbReference type="ARBA" id="ARBA00022679"/>
    </source>
</evidence>
<dbReference type="InterPro" id="IPR038731">
    <property type="entry name" value="RgtA/B/C-like"/>
</dbReference>
<dbReference type="PANTHER" id="PTHR43398">
    <property type="entry name" value="DOLICHOL-PHOSPHATE MANNOSYLTRANSFERASE SUBUNIT 1"/>
    <property type="match status" value="1"/>
</dbReference>
<evidence type="ECO:0000256" key="1">
    <source>
        <dbReference type="ARBA" id="ARBA00004141"/>
    </source>
</evidence>
<gene>
    <name evidence="13" type="ORF">J2S76_004085</name>
</gene>
<feature type="transmembrane region" description="Helical" evidence="9">
    <location>
        <begin position="439"/>
        <end position="457"/>
    </location>
</feature>
<feature type="domain" description="GtrA/DPMS transmembrane" evidence="11">
    <location>
        <begin position="243"/>
        <end position="361"/>
    </location>
</feature>
<feature type="region of interest" description="Disordered" evidence="8">
    <location>
        <begin position="875"/>
        <end position="897"/>
    </location>
</feature>
<feature type="transmembrane region" description="Helical" evidence="9">
    <location>
        <begin position="677"/>
        <end position="694"/>
    </location>
</feature>
<evidence type="ECO:0000259" key="10">
    <source>
        <dbReference type="Pfam" id="PF00535"/>
    </source>
</evidence>
<dbReference type="InterPro" id="IPR029044">
    <property type="entry name" value="Nucleotide-diphossugar_trans"/>
</dbReference>
<feature type="domain" description="Glycosyltransferase 2-like" evidence="10">
    <location>
        <begin position="12"/>
        <end position="170"/>
    </location>
</feature>
<feature type="transmembrane region" description="Helical" evidence="9">
    <location>
        <begin position="648"/>
        <end position="665"/>
    </location>
</feature>
<comment type="similarity">
    <text evidence="2">Belongs to the glycosyltransferase 2 family.</text>
</comment>
<feature type="transmembrane region" description="Helical" evidence="9">
    <location>
        <begin position="339"/>
        <end position="364"/>
    </location>
</feature>
<dbReference type="EC" id="2.4.1.83" evidence="13"/>
<dbReference type="InterPro" id="IPR007267">
    <property type="entry name" value="GtrA_DPMS_TM"/>
</dbReference>
<keyword evidence="4 13" id="KW-0808">Transferase</keyword>
<feature type="transmembrane region" description="Helical" evidence="9">
    <location>
        <begin position="469"/>
        <end position="489"/>
    </location>
</feature>
<dbReference type="EMBL" id="JAUSUH010000012">
    <property type="protein sequence ID" value="MDQ0349634.1"/>
    <property type="molecule type" value="Genomic_DNA"/>
</dbReference>
<dbReference type="RefSeq" id="WP_307063511.1">
    <property type="nucleotide sequence ID" value="NZ_JAUSUH010000012.1"/>
</dbReference>
<evidence type="ECO:0000256" key="3">
    <source>
        <dbReference type="ARBA" id="ARBA00022676"/>
    </source>
</evidence>
<dbReference type="GO" id="GO:0004582">
    <property type="term" value="F:dolichyl-phosphate beta-D-mannosyltransferase activity"/>
    <property type="evidence" value="ECO:0007669"/>
    <property type="project" value="UniProtKB-EC"/>
</dbReference>
<dbReference type="Proteomes" id="UP001238467">
    <property type="component" value="Unassembled WGS sequence"/>
</dbReference>
<sequence>MLLSLQQPVLVSVIVPTLNEIDNIDLVLAAILAEAGDSIAFDILVADGGSTDGTIGRVREWEAVAKVRLVAGGGGKGLACDVLTAARAAKADIVVVLDADLSHPPARIRDLIKPVIDGTSDMAVGSRYVPGGATPGLPWQRRLLSRLGGLLAWPLTELKDPMSGFFAVRRQRLLELDPAVAGFKLGLEVIAQGGGALRVTEVPIVSRDRLHGQSKIGIGQMVAYMRRLLVLAGGAISPGSAGRFAAVGMIGMLVDLAAFEVFFGMGAALLAAHIGSFCIAAVCNYGLNSRWAFAPGCGAGQERSPAYFGRFLTVCLLALAIRGGVLAGAISLFALPPQIAILFAIGAAAIVSYLGSAFFVFPSINPRVPQHIRWRVAAIGVVAYVLVLRLLFLGLADLLPQEAYYWNYAHHLDIGYLDHPPMVAWLIWAGTGVFGDNEVGVRIGAYLGWFATAFFSFKLAQNMCGKSAAFVSLLLVATLPFFFASGLVITPDAPLTAAWAGALFFLERALVANKRHAWWGVGICIGLGMLSKYTISLLGPATLVFILADTRARAWLARPEPYLAAVLALLIFSPVIYWNLEHDWSSFAFQSSRRVAAPANFSFPALVLGVAALLTPLGLTAAAMALGKRGSPRREGGLPSPLRRHRRFIAIFTLVPLSVFVLFSLSHTVKLNWTGPLWLAVLPAISASILALAESRSSLELRVRRLWMPTVAVTLVMYGLGLNYLVLGFPGLGYLTPLPDVPIAWREFGREAMSIERDVELEAGAEPMLIGMDTYNLASQLAFYGNQTGEGVANSVGRGVLGKASLMYDYWFKPDAMLGRPAILFAFKRQQIDDGALDAQFASLSPVAERVITKNGRPAGHFYYRIGHRFQGLKGESAPQNQASADLQPGPQRVSNQ</sequence>
<keyword evidence="7 9" id="KW-0472">Membrane</keyword>
<feature type="transmembrane region" description="Helical" evidence="9">
    <location>
        <begin position="517"/>
        <end position="548"/>
    </location>
</feature>
<evidence type="ECO:0000313" key="13">
    <source>
        <dbReference type="EMBL" id="MDQ0349634.1"/>
    </source>
</evidence>
<feature type="domain" description="Glycosyltransferase RgtA/B/C/D-like" evidence="12">
    <location>
        <begin position="418"/>
        <end position="578"/>
    </location>
</feature>
<keyword evidence="6 9" id="KW-1133">Transmembrane helix</keyword>
<feature type="transmembrane region" description="Helical" evidence="9">
    <location>
        <begin position="560"/>
        <end position="580"/>
    </location>
</feature>
<dbReference type="Pfam" id="PF13231">
    <property type="entry name" value="PMT_2"/>
    <property type="match status" value="1"/>
</dbReference>
<evidence type="ECO:0000256" key="5">
    <source>
        <dbReference type="ARBA" id="ARBA00022692"/>
    </source>
</evidence>
<keyword evidence="3 13" id="KW-0328">Glycosyltransferase</keyword>
<keyword evidence="14" id="KW-1185">Reference proteome</keyword>
<proteinExistence type="inferred from homology"/>
<evidence type="ECO:0000256" key="7">
    <source>
        <dbReference type="ARBA" id="ARBA00023136"/>
    </source>
</evidence>
<dbReference type="PANTHER" id="PTHR43398:SF1">
    <property type="entry name" value="DOLICHOL-PHOSPHATE MANNOSYLTRANSFERASE SUBUNIT 1"/>
    <property type="match status" value="1"/>
</dbReference>
<dbReference type="SUPFAM" id="SSF53448">
    <property type="entry name" value="Nucleotide-diphospho-sugar transferases"/>
    <property type="match status" value="1"/>
</dbReference>
<dbReference type="InterPro" id="IPR001173">
    <property type="entry name" value="Glyco_trans_2-like"/>
</dbReference>
<feature type="transmembrane region" description="Helical" evidence="9">
    <location>
        <begin position="228"/>
        <end position="250"/>
    </location>
</feature>
<dbReference type="Pfam" id="PF00535">
    <property type="entry name" value="Glycos_transf_2"/>
    <property type="match status" value="1"/>
</dbReference>
<dbReference type="Gene3D" id="3.90.550.10">
    <property type="entry name" value="Spore Coat Polysaccharide Biosynthesis Protein SpsA, Chain A"/>
    <property type="match status" value="1"/>
</dbReference>
<protein>
    <submittedName>
        <fullName evidence="13">Dolichol-phosphate mannosyltransferase</fullName>
        <ecNumber evidence="13">2.4.1.83</ecNumber>
    </submittedName>
</protein>
<comment type="caution">
    <text evidence="13">The sequence shown here is derived from an EMBL/GenBank/DDBJ whole genome shotgun (WGS) entry which is preliminary data.</text>
</comment>